<dbReference type="InterPro" id="IPR036691">
    <property type="entry name" value="Endo/exonu/phosph_ase_sf"/>
</dbReference>
<organism evidence="3 4">
    <name type="scientific">Roseovarius halotolerans</name>
    <dbReference type="NCBI Taxonomy" id="505353"/>
    <lineage>
        <taxon>Bacteria</taxon>
        <taxon>Pseudomonadati</taxon>
        <taxon>Pseudomonadota</taxon>
        <taxon>Alphaproteobacteria</taxon>
        <taxon>Rhodobacterales</taxon>
        <taxon>Roseobacteraceae</taxon>
        <taxon>Roseovarius</taxon>
    </lineage>
</organism>
<evidence type="ECO:0000313" key="4">
    <source>
        <dbReference type="Proteomes" id="UP000193207"/>
    </source>
</evidence>
<evidence type="ECO:0000259" key="2">
    <source>
        <dbReference type="Pfam" id="PF03372"/>
    </source>
</evidence>
<dbReference type="SUPFAM" id="SSF56219">
    <property type="entry name" value="DNase I-like"/>
    <property type="match status" value="1"/>
</dbReference>
<keyword evidence="4" id="KW-1185">Reference proteome</keyword>
<proteinExistence type="predicted"/>
<dbReference type="RefSeq" id="WP_245962831.1">
    <property type="nucleotide sequence ID" value="NZ_FWFU01000002.1"/>
</dbReference>
<feature type="domain" description="Endonuclease/exonuclease/phosphatase" evidence="2">
    <location>
        <begin position="3"/>
        <end position="294"/>
    </location>
</feature>
<feature type="compositionally biased region" description="Basic and acidic residues" evidence="1">
    <location>
        <begin position="227"/>
        <end position="238"/>
    </location>
</feature>
<dbReference type="InterPro" id="IPR005135">
    <property type="entry name" value="Endo/exonuclease/phosphatase"/>
</dbReference>
<dbReference type="AlphaFoldDB" id="A0A1X6Z543"/>
<dbReference type="GO" id="GO:0003824">
    <property type="term" value="F:catalytic activity"/>
    <property type="evidence" value="ECO:0007669"/>
    <property type="project" value="InterPro"/>
</dbReference>
<name>A0A1X6Z543_9RHOB</name>
<dbReference type="Proteomes" id="UP000193207">
    <property type="component" value="Unassembled WGS sequence"/>
</dbReference>
<feature type="region of interest" description="Disordered" evidence="1">
    <location>
        <begin position="227"/>
        <end position="264"/>
    </location>
</feature>
<reference evidence="3 4" key="1">
    <citation type="submission" date="2017-03" db="EMBL/GenBank/DDBJ databases">
        <authorList>
            <person name="Afonso C.L."/>
            <person name="Miller P.J."/>
            <person name="Scott M.A."/>
            <person name="Spackman E."/>
            <person name="Goraichik I."/>
            <person name="Dimitrov K.M."/>
            <person name="Suarez D.L."/>
            <person name="Swayne D.E."/>
        </authorList>
    </citation>
    <scope>NUCLEOTIDE SEQUENCE [LARGE SCALE GENOMIC DNA]</scope>
    <source>
        <strain evidence="3 4">CECT 8110</strain>
    </source>
</reference>
<gene>
    <name evidence="3" type="ORF">ROH8110_02204</name>
</gene>
<protein>
    <recommendedName>
        <fullName evidence="2">Endonuclease/exonuclease/phosphatase domain-containing protein</fullName>
    </recommendedName>
</protein>
<accession>A0A1X6Z543</accession>
<evidence type="ECO:0000313" key="3">
    <source>
        <dbReference type="EMBL" id="SLN41148.1"/>
    </source>
</evidence>
<dbReference type="Pfam" id="PF03372">
    <property type="entry name" value="Exo_endo_phos"/>
    <property type="match status" value="1"/>
</dbReference>
<dbReference type="EMBL" id="FWFU01000002">
    <property type="protein sequence ID" value="SLN41148.1"/>
    <property type="molecule type" value="Genomic_DNA"/>
</dbReference>
<evidence type="ECO:0000256" key="1">
    <source>
        <dbReference type="SAM" id="MobiDB-lite"/>
    </source>
</evidence>
<sequence length="317" mass="34005">MRGEDAQIDAVAAVIAAASPDVIVLQGVDYDLELHALGALRDRIADAGAEFGHFFALRPNRGMPTGQDMDGNGRLGEPVDRQAYGGFSGQGGMAILSRYPIDAAGVRDFSGLLWKDLPGADLQMADGTPVMAAKALAVQRLSSVGHWVVPVMLPEGPVHLLTFHATTPVFDGPEDRNGRRNHDELRFWSLYMDGAFGPPPAKRFVLLGAANLAPDEGEGRHGALRALLDDPRLQDPRPRRSAPVPRDPARAADPAFDTVHWPDPGPGGRRVDYILPSADLEVLASGVLWPAPGAPLNAVAEVASRHRLVWADLMIRD</sequence>
<dbReference type="Gene3D" id="3.60.10.10">
    <property type="entry name" value="Endonuclease/exonuclease/phosphatase"/>
    <property type="match status" value="1"/>
</dbReference>